<dbReference type="PANTHER" id="PTHR30511:SF0">
    <property type="entry name" value="ALANINE RACEMASE, CATABOLIC-RELATED"/>
    <property type="match status" value="1"/>
</dbReference>
<evidence type="ECO:0000259" key="7">
    <source>
        <dbReference type="SMART" id="SM01005"/>
    </source>
</evidence>
<feature type="binding site" evidence="4 6">
    <location>
        <position position="127"/>
    </location>
    <ligand>
        <name>substrate</name>
    </ligand>
</feature>
<name>A0A6I8MA66_9FUSO</name>
<dbReference type="Pfam" id="PF01168">
    <property type="entry name" value="Ala_racemase_N"/>
    <property type="match status" value="1"/>
</dbReference>
<dbReference type="EC" id="5.1.1.1" evidence="4"/>
<dbReference type="Pfam" id="PF00842">
    <property type="entry name" value="Ala_racemase_C"/>
    <property type="match status" value="1"/>
</dbReference>
<evidence type="ECO:0000256" key="5">
    <source>
        <dbReference type="PIRSR" id="PIRSR600821-50"/>
    </source>
</evidence>
<dbReference type="SMART" id="SM01005">
    <property type="entry name" value="Ala_racemase_C"/>
    <property type="match status" value="1"/>
</dbReference>
<accession>A0A6I8MA66</accession>
<dbReference type="Proteomes" id="UP000419017">
    <property type="component" value="Unassembled WGS sequence"/>
</dbReference>
<evidence type="ECO:0000256" key="1">
    <source>
        <dbReference type="ARBA" id="ARBA00001933"/>
    </source>
</evidence>
<keyword evidence="3 4" id="KW-0413">Isomerase</keyword>
<evidence type="ECO:0000256" key="3">
    <source>
        <dbReference type="ARBA" id="ARBA00023235"/>
    </source>
</evidence>
<dbReference type="InterPro" id="IPR001608">
    <property type="entry name" value="Ala_racemase_N"/>
</dbReference>
<dbReference type="PRINTS" id="PR00992">
    <property type="entry name" value="ALARACEMASE"/>
</dbReference>
<gene>
    <name evidence="8" type="ORF">OMES3154_00354</name>
</gene>
<evidence type="ECO:0000256" key="4">
    <source>
        <dbReference type="HAMAP-Rule" id="MF_01201"/>
    </source>
</evidence>
<feature type="binding site" evidence="4 6">
    <location>
        <position position="279"/>
    </location>
    <ligand>
        <name>substrate</name>
    </ligand>
</feature>
<feature type="active site" description="Proton acceptor; specific for D-alanine" evidence="4">
    <location>
        <position position="33"/>
    </location>
</feature>
<dbReference type="GO" id="GO:0005829">
    <property type="term" value="C:cytosol"/>
    <property type="evidence" value="ECO:0007669"/>
    <property type="project" value="TreeGrafter"/>
</dbReference>
<dbReference type="InterPro" id="IPR029066">
    <property type="entry name" value="PLP-binding_barrel"/>
</dbReference>
<dbReference type="GO" id="GO:0030632">
    <property type="term" value="P:D-alanine biosynthetic process"/>
    <property type="evidence" value="ECO:0007669"/>
    <property type="project" value="UniProtKB-UniRule"/>
</dbReference>
<dbReference type="EMBL" id="CABWIB010000001">
    <property type="protein sequence ID" value="VWL85072.1"/>
    <property type="molecule type" value="Genomic_DNA"/>
</dbReference>
<dbReference type="Gene3D" id="3.20.20.10">
    <property type="entry name" value="Alanine racemase"/>
    <property type="match status" value="1"/>
</dbReference>
<dbReference type="HAMAP" id="MF_01201">
    <property type="entry name" value="Ala_racemase"/>
    <property type="match status" value="1"/>
</dbReference>
<evidence type="ECO:0000313" key="9">
    <source>
        <dbReference type="Proteomes" id="UP000419017"/>
    </source>
</evidence>
<proteinExistence type="inferred from homology"/>
<dbReference type="PROSITE" id="PS00395">
    <property type="entry name" value="ALANINE_RACEMASE"/>
    <property type="match status" value="1"/>
</dbReference>
<comment type="pathway">
    <text evidence="4">Amino-acid biosynthesis; D-alanine biosynthesis; D-alanine from L-alanine: step 1/1.</text>
</comment>
<keyword evidence="9" id="KW-1185">Reference proteome</keyword>
<keyword evidence="2 4" id="KW-0663">Pyridoxal phosphate</keyword>
<comment type="function">
    <text evidence="4">Catalyzes the interconversion of L-alanine and D-alanine. May also act on other amino acids.</text>
</comment>
<evidence type="ECO:0000313" key="8">
    <source>
        <dbReference type="EMBL" id="VWL85072.1"/>
    </source>
</evidence>
<dbReference type="SUPFAM" id="SSF51419">
    <property type="entry name" value="PLP-binding barrel"/>
    <property type="match status" value="1"/>
</dbReference>
<dbReference type="InterPro" id="IPR011079">
    <property type="entry name" value="Ala_racemase_C"/>
</dbReference>
<reference evidence="8 9" key="1">
    <citation type="submission" date="2019-10" db="EMBL/GenBank/DDBJ databases">
        <authorList>
            <person name="Blom J."/>
        </authorList>
    </citation>
    <scope>NUCLEOTIDE SEQUENCE [LARGE SCALE GENOMIC DNA]</scope>
    <source>
        <strain evidence="8 9">ES3154-GLU</strain>
    </source>
</reference>
<comment type="catalytic activity">
    <reaction evidence="4">
        <text>L-alanine = D-alanine</text>
        <dbReference type="Rhea" id="RHEA:20249"/>
        <dbReference type="ChEBI" id="CHEBI:57416"/>
        <dbReference type="ChEBI" id="CHEBI:57972"/>
        <dbReference type="EC" id="5.1.1.1"/>
    </reaction>
</comment>
<dbReference type="Gene3D" id="2.40.37.10">
    <property type="entry name" value="Lyase, Ornithine Decarboxylase, Chain A, domain 1"/>
    <property type="match status" value="1"/>
</dbReference>
<dbReference type="FunFam" id="3.20.20.10:FF:000002">
    <property type="entry name" value="Alanine racemase"/>
    <property type="match status" value="1"/>
</dbReference>
<dbReference type="AlphaFoldDB" id="A0A6I8MA66"/>
<dbReference type="CDD" id="cd00430">
    <property type="entry name" value="PLPDE_III_AR"/>
    <property type="match status" value="1"/>
</dbReference>
<dbReference type="InterPro" id="IPR000821">
    <property type="entry name" value="Ala_racemase"/>
</dbReference>
<dbReference type="PANTHER" id="PTHR30511">
    <property type="entry name" value="ALANINE RACEMASE"/>
    <property type="match status" value="1"/>
</dbReference>
<evidence type="ECO:0000256" key="2">
    <source>
        <dbReference type="ARBA" id="ARBA00022898"/>
    </source>
</evidence>
<organism evidence="8 9">
    <name type="scientific">Oceanivirga miroungae</name>
    <dbReference type="NCBI Taxonomy" id="1130046"/>
    <lineage>
        <taxon>Bacteria</taxon>
        <taxon>Fusobacteriati</taxon>
        <taxon>Fusobacteriota</taxon>
        <taxon>Fusobacteriia</taxon>
        <taxon>Fusobacteriales</taxon>
        <taxon>Leptotrichiaceae</taxon>
        <taxon>Oceanivirga</taxon>
    </lineage>
</organism>
<feature type="active site" description="Proton acceptor; specific for L-alanine" evidence="4">
    <location>
        <position position="231"/>
    </location>
</feature>
<protein>
    <recommendedName>
        <fullName evidence="4">Alanine racemase</fullName>
        <ecNumber evidence="4">5.1.1.1</ecNumber>
    </recommendedName>
</protein>
<dbReference type="GO" id="GO:0030170">
    <property type="term" value="F:pyridoxal phosphate binding"/>
    <property type="evidence" value="ECO:0007669"/>
    <property type="project" value="UniProtKB-UniRule"/>
</dbReference>
<feature type="modified residue" description="N6-(pyridoxal phosphate)lysine" evidence="4 5">
    <location>
        <position position="33"/>
    </location>
</feature>
<sequence length="338" mass="38584">MRAYAKINLDKLIDNVKKVSDIVSKEKIMAVVKANAYGHGDIQVVKKLIEFGIRTFAVATFLEAKRLSEKYKEIDILILGEIEKNQFKEIENTNILISISNIQDLKYIQECGLKNRVHLKLDTGMNRLGFLASEIEEAKKYIGKINIEGIFTHLSSVESDEEFTKKQIDIFLEATKDLKIKKHILNSAGIKRYECYLDYVRLGIDMYTDVMSLYTKVVHIHSIKKGEKVGYDGTFVAKKDTKIATVSIGYADGYKRGFSNKVEVEINSRKYKQVGNVCMDLMMVEVDDNVKVGDIVTLFKNNKELMALAKIADTITYEIFTSISLRVDRIYEENKALQ</sequence>
<dbReference type="UniPathway" id="UPA00042">
    <property type="reaction ID" value="UER00497"/>
</dbReference>
<comment type="cofactor">
    <cofactor evidence="1 4 5">
        <name>pyridoxal 5'-phosphate</name>
        <dbReference type="ChEBI" id="CHEBI:597326"/>
    </cofactor>
</comment>
<dbReference type="GO" id="GO:0008784">
    <property type="term" value="F:alanine racemase activity"/>
    <property type="evidence" value="ECO:0007669"/>
    <property type="project" value="UniProtKB-UniRule"/>
</dbReference>
<comment type="similarity">
    <text evidence="4">Belongs to the alanine racemase family.</text>
</comment>
<dbReference type="InterPro" id="IPR009006">
    <property type="entry name" value="Ala_racemase/Decarboxylase_C"/>
</dbReference>
<feature type="domain" description="Alanine racemase C-terminal" evidence="7">
    <location>
        <begin position="210"/>
        <end position="332"/>
    </location>
</feature>
<dbReference type="NCBIfam" id="TIGR00492">
    <property type="entry name" value="alr"/>
    <property type="match status" value="1"/>
</dbReference>
<evidence type="ECO:0000256" key="6">
    <source>
        <dbReference type="PIRSR" id="PIRSR600821-52"/>
    </source>
</evidence>
<dbReference type="RefSeq" id="WP_156683098.1">
    <property type="nucleotide sequence ID" value="NZ_CABWIB010000001.1"/>
</dbReference>
<dbReference type="SUPFAM" id="SSF50621">
    <property type="entry name" value="Alanine racemase C-terminal domain-like"/>
    <property type="match status" value="1"/>
</dbReference>
<dbReference type="InterPro" id="IPR020622">
    <property type="entry name" value="Ala_racemase_pyridoxalP-BS"/>
</dbReference>